<accession>A0ABQ6IJM2</accession>
<feature type="compositionally biased region" description="Polar residues" evidence="1">
    <location>
        <begin position="328"/>
        <end position="337"/>
    </location>
</feature>
<dbReference type="Pfam" id="PF12695">
    <property type="entry name" value="Abhydrolase_5"/>
    <property type="match status" value="1"/>
</dbReference>
<feature type="transmembrane region" description="Helical" evidence="2">
    <location>
        <begin position="130"/>
        <end position="148"/>
    </location>
</feature>
<comment type="caution">
    <text evidence="4">The sequence shown here is derived from an EMBL/GenBank/DDBJ whole genome shotgun (WGS) entry which is preliminary data.</text>
</comment>
<keyword evidence="2" id="KW-0812">Transmembrane</keyword>
<dbReference type="Proteomes" id="UP001157126">
    <property type="component" value="Unassembled WGS sequence"/>
</dbReference>
<keyword evidence="2" id="KW-0472">Membrane</keyword>
<dbReference type="InterPro" id="IPR029058">
    <property type="entry name" value="AB_hydrolase_fold"/>
</dbReference>
<name>A0ABQ6IJM2_9MICO</name>
<feature type="domain" description="Alpha/beta hydrolase fold-5" evidence="3">
    <location>
        <begin position="187"/>
        <end position="344"/>
    </location>
</feature>
<sequence length="365" mass="37426">MLAACGVVLLGIPVWALATAFDAIVTGHPVYPVMLTISAVAGGLLLLRTLRRSNSRNAGAAGQGASRPVSDSAASHGTGHSAASRLPDEDAVSLFGDRSAAAPGDSGSSTHEPSTAGAASRRRKALRASGWVAAVLTTAVVAVVLVFGRPHSATDIALAAMSGTDTVSVTHDTTSITLTPRKNTGVGVVFQPGARVDARAYVPILTRLAERGHTVVIAEQPLGVSLLAQGAAVWAMDAHPEVSRWVAAGHSLGGVAAARTAASSDPRVVGLLFWASYADVRTPTDVVPVLSVYGTNDGLIAPAEAVPAPEQRPANTRYVAAEGATHTSFSDYGTQSDDGVESVPHDVAQQRITEPTLAFLDELSR</sequence>
<proteinExistence type="predicted"/>
<evidence type="ECO:0000259" key="3">
    <source>
        <dbReference type="Pfam" id="PF12695"/>
    </source>
</evidence>
<organism evidence="4 5">
    <name type="scientific">Mobilicoccus caccae</name>
    <dbReference type="NCBI Taxonomy" id="1859295"/>
    <lineage>
        <taxon>Bacteria</taxon>
        <taxon>Bacillati</taxon>
        <taxon>Actinomycetota</taxon>
        <taxon>Actinomycetes</taxon>
        <taxon>Micrococcales</taxon>
        <taxon>Dermatophilaceae</taxon>
        <taxon>Mobilicoccus</taxon>
    </lineage>
</organism>
<evidence type="ECO:0000256" key="1">
    <source>
        <dbReference type="SAM" id="MobiDB-lite"/>
    </source>
</evidence>
<dbReference type="SUPFAM" id="SSF53474">
    <property type="entry name" value="alpha/beta-Hydrolases"/>
    <property type="match status" value="1"/>
</dbReference>
<dbReference type="Gene3D" id="3.40.50.1820">
    <property type="entry name" value="alpha/beta hydrolase"/>
    <property type="match status" value="1"/>
</dbReference>
<dbReference type="InterPro" id="IPR029059">
    <property type="entry name" value="AB_hydrolase_5"/>
</dbReference>
<keyword evidence="5" id="KW-1185">Reference proteome</keyword>
<protein>
    <recommendedName>
        <fullName evidence="3">Alpha/beta hydrolase fold-5 domain-containing protein</fullName>
    </recommendedName>
</protein>
<evidence type="ECO:0000256" key="2">
    <source>
        <dbReference type="SAM" id="Phobius"/>
    </source>
</evidence>
<dbReference type="EMBL" id="BSUO01000001">
    <property type="protein sequence ID" value="GMA38123.1"/>
    <property type="molecule type" value="Genomic_DNA"/>
</dbReference>
<reference evidence="5" key="1">
    <citation type="journal article" date="2019" name="Int. J. Syst. Evol. Microbiol.">
        <title>The Global Catalogue of Microorganisms (GCM) 10K type strain sequencing project: providing services to taxonomists for standard genome sequencing and annotation.</title>
        <authorList>
            <consortium name="The Broad Institute Genomics Platform"/>
            <consortium name="The Broad Institute Genome Sequencing Center for Infectious Disease"/>
            <person name="Wu L."/>
            <person name="Ma J."/>
        </authorList>
    </citation>
    <scope>NUCLEOTIDE SEQUENCE [LARGE SCALE GENOMIC DNA]</scope>
    <source>
        <strain evidence="5">NBRC 113072</strain>
    </source>
</reference>
<feature type="region of interest" description="Disordered" evidence="1">
    <location>
        <begin position="57"/>
        <end position="84"/>
    </location>
</feature>
<feature type="transmembrane region" description="Helical" evidence="2">
    <location>
        <begin position="30"/>
        <end position="47"/>
    </location>
</feature>
<feature type="compositionally biased region" description="Low complexity" evidence="1">
    <location>
        <begin position="72"/>
        <end position="84"/>
    </location>
</feature>
<feature type="region of interest" description="Disordered" evidence="1">
    <location>
        <begin position="328"/>
        <end position="348"/>
    </location>
</feature>
<evidence type="ECO:0000313" key="4">
    <source>
        <dbReference type="EMBL" id="GMA38123.1"/>
    </source>
</evidence>
<evidence type="ECO:0000313" key="5">
    <source>
        <dbReference type="Proteomes" id="UP001157126"/>
    </source>
</evidence>
<gene>
    <name evidence="4" type="ORF">GCM10025883_01680</name>
</gene>
<feature type="region of interest" description="Disordered" evidence="1">
    <location>
        <begin position="97"/>
        <end position="121"/>
    </location>
</feature>
<keyword evidence="2" id="KW-1133">Transmembrane helix</keyword>